<keyword evidence="2" id="KW-1133">Transmembrane helix</keyword>
<evidence type="ECO:0008006" key="5">
    <source>
        <dbReference type="Google" id="ProtNLM"/>
    </source>
</evidence>
<reference evidence="3" key="1">
    <citation type="journal article" date="2014" name="Int. J. Syst. Evol. Microbiol.">
        <title>Complete genome sequence of Corynebacterium casei LMG S-19264T (=DSM 44701T), isolated from a smear-ripened cheese.</title>
        <authorList>
            <consortium name="US DOE Joint Genome Institute (JGI-PGF)"/>
            <person name="Walter F."/>
            <person name="Albersmeier A."/>
            <person name="Kalinowski J."/>
            <person name="Ruckert C."/>
        </authorList>
    </citation>
    <scope>NUCLEOTIDE SEQUENCE</scope>
    <source>
        <strain evidence="3">CGMCC 1.12751</strain>
    </source>
</reference>
<feature type="transmembrane region" description="Helical" evidence="2">
    <location>
        <begin position="286"/>
        <end position="310"/>
    </location>
</feature>
<comment type="caution">
    <text evidence="3">The sequence shown here is derived from an EMBL/GenBank/DDBJ whole genome shotgun (WGS) entry which is preliminary data.</text>
</comment>
<sequence>MVIKNKTNLMKLLKSIQNRMKPQNQKAAVQLEDTLNSINTLTKVERVKNFQNYALQKAGLNNGDATSLKTHLSCIKDGYVVDETYNENEHQTRKQQIVEKIELKQDEKEGVEGNKRNIESVEIPSSKEKIKDYDSEIQQTKLDLEANKINTGYQAIKHYTYMTLVVLLSVYLILFYASAIYASFFRNASALIELAGDDIALYLDSIFDIKGIFTPSYSLIIVYLGAFLFFAIGMIPHTMEGKYRKLKSGLAILGSLVVDALLAYKIDKGIHDLKVMAGIAEEDWNFLTSINFYLVLAFGFLAYLVWGYMFELMIKEKDKKNAHISAELLIKGLKKAIREERQHINTLETKVIELESQITILKSQIEHLKRDLDRAMLNPDLLSQSLTSFYMGWLQFLNGTTELNEKKEACTIAYETFMNTHFKTTPSFN</sequence>
<feature type="transmembrane region" description="Helical" evidence="2">
    <location>
        <begin position="161"/>
        <end position="184"/>
    </location>
</feature>
<feature type="coiled-coil region" evidence="1">
    <location>
        <begin position="330"/>
        <end position="378"/>
    </location>
</feature>
<keyword evidence="2" id="KW-0812">Transmembrane</keyword>
<accession>A0A917LQF8</accession>
<evidence type="ECO:0000256" key="2">
    <source>
        <dbReference type="SAM" id="Phobius"/>
    </source>
</evidence>
<feature type="transmembrane region" description="Helical" evidence="2">
    <location>
        <begin position="248"/>
        <end position="266"/>
    </location>
</feature>
<organism evidence="3 4">
    <name type="scientific">Bizionia arctica</name>
    <dbReference type="NCBI Taxonomy" id="1495645"/>
    <lineage>
        <taxon>Bacteria</taxon>
        <taxon>Pseudomonadati</taxon>
        <taxon>Bacteroidota</taxon>
        <taxon>Flavobacteriia</taxon>
        <taxon>Flavobacteriales</taxon>
        <taxon>Flavobacteriaceae</taxon>
        <taxon>Bizionia</taxon>
    </lineage>
</organism>
<keyword evidence="1" id="KW-0175">Coiled coil</keyword>
<name>A0A917LQF8_9FLAO</name>
<gene>
    <name evidence="3" type="ORF">GCM10010976_23760</name>
</gene>
<protein>
    <recommendedName>
        <fullName evidence="5">Beta-carotene 15,15'-monooxygenase</fullName>
    </recommendedName>
</protein>
<keyword evidence="4" id="KW-1185">Reference proteome</keyword>
<evidence type="ECO:0000313" key="4">
    <source>
        <dbReference type="Proteomes" id="UP000625976"/>
    </source>
</evidence>
<keyword evidence="2" id="KW-0472">Membrane</keyword>
<evidence type="ECO:0000313" key="3">
    <source>
        <dbReference type="EMBL" id="GGG51837.1"/>
    </source>
</evidence>
<evidence type="ECO:0000256" key="1">
    <source>
        <dbReference type="SAM" id="Coils"/>
    </source>
</evidence>
<dbReference type="Proteomes" id="UP000625976">
    <property type="component" value="Unassembled WGS sequence"/>
</dbReference>
<reference evidence="3" key="2">
    <citation type="submission" date="2020-09" db="EMBL/GenBank/DDBJ databases">
        <authorList>
            <person name="Sun Q."/>
            <person name="Zhou Y."/>
        </authorList>
    </citation>
    <scope>NUCLEOTIDE SEQUENCE</scope>
    <source>
        <strain evidence="3">CGMCC 1.12751</strain>
    </source>
</reference>
<feature type="transmembrane region" description="Helical" evidence="2">
    <location>
        <begin position="217"/>
        <end position="236"/>
    </location>
</feature>
<proteinExistence type="predicted"/>
<dbReference type="AlphaFoldDB" id="A0A917LQF8"/>
<dbReference type="EMBL" id="BMFQ01000003">
    <property type="protein sequence ID" value="GGG51837.1"/>
    <property type="molecule type" value="Genomic_DNA"/>
</dbReference>